<dbReference type="Proteomes" id="UP000037035">
    <property type="component" value="Unassembled WGS sequence"/>
</dbReference>
<organism evidence="2 3">
    <name type="scientific">Puccinia sorghi</name>
    <dbReference type="NCBI Taxonomy" id="27349"/>
    <lineage>
        <taxon>Eukaryota</taxon>
        <taxon>Fungi</taxon>
        <taxon>Dikarya</taxon>
        <taxon>Basidiomycota</taxon>
        <taxon>Pucciniomycotina</taxon>
        <taxon>Pucciniomycetes</taxon>
        <taxon>Pucciniales</taxon>
        <taxon>Pucciniaceae</taxon>
        <taxon>Puccinia</taxon>
    </lineage>
</organism>
<evidence type="ECO:0000256" key="1">
    <source>
        <dbReference type="SAM" id="MobiDB-lite"/>
    </source>
</evidence>
<name>A0A0L6U5M7_9BASI</name>
<reference evidence="2 3" key="1">
    <citation type="submission" date="2015-08" db="EMBL/GenBank/DDBJ databases">
        <title>Next Generation Sequencing and Analysis of the Genome of Puccinia sorghi L Schw, the Causal Agent of Maize Common Rust.</title>
        <authorList>
            <person name="Rochi L."/>
            <person name="Burguener G."/>
            <person name="Darino M."/>
            <person name="Turjanski A."/>
            <person name="Kreff E."/>
            <person name="Dieguez M.J."/>
            <person name="Sacco F."/>
        </authorList>
    </citation>
    <scope>NUCLEOTIDE SEQUENCE [LARGE SCALE GENOMIC DNA]</scope>
    <source>
        <strain evidence="2 3">RO10H11247</strain>
    </source>
</reference>
<protein>
    <submittedName>
        <fullName evidence="2">Uncharacterized protein</fullName>
    </submittedName>
</protein>
<evidence type="ECO:0000313" key="2">
    <source>
        <dbReference type="EMBL" id="KNZ43821.1"/>
    </source>
</evidence>
<feature type="region of interest" description="Disordered" evidence="1">
    <location>
        <begin position="85"/>
        <end position="113"/>
    </location>
</feature>
<dbReference type="AlphaFoldDB" id="A0A0L6U5M7"/>
<feature type="non-terminal residue" evidence="2">
    <location>
        <position position="1"/>
    </location>
</feature>
<feature type="region of interest" description="Disordered" evidence="1">
    <location>
        <begin position="126"/>
        <end position="153"/>
    </location>
</feature>
<feature type="compositionally biased region" description="Basic residues" evidence="1">
    <location>
        <begin position="198"/>
        <end position="213"/>
    </location>
</feature>
<dbReference type="STRING" id="27349.A0A0L6U5M7"/>
<feature type="region of interest" description="Disordered" evidence="1">
    <location>
        <begin position="42"/>
        <end position="66"/>
    </location>
</feature>
<feature type="compositionally biased region" description="Polar residues" evidence="1">
    <location>
        <begin position="87"/>
        <end position="96"/>
    </location>
</feature>
<gene>
    <name evidence="2" type="ORF">VP01_9836g1</name>
</gene>
<feature type="region of interest" description="Disordered" evidence="1">
    <location>
        <begin position="189"/>
        <end position="213"/>
    </location>
</feature>
<dbReference type="VEuPathDB" id="FungiDB:VP01_9836g1"/>
<sequence length="213" mass="22721">SSQLGKASPANNYLGGTDFETAAENHLTIEANLHNDTQILARPPSVHNLTPPSLRTPGTAPGTPGVQLSALLSSKALEYFSKAATENGGSSSTSVVRKSPDERPQHHSGSSNWLRRDLINHSIHGAMQSSNMGGSISSKLKLESRSSSSQPMLCKKISTDSNPELMTLAQQVICRSSALEVRQSLGCTDTREGLPSVKRGRGPGKLKRPVQDR</sequence>
<proteinExistence type="predicted"/>
<accession>A0A0L6U5M7</accession>
<keyword evidence="3" id="KW-1185">Reference proteome</keyword>
<dbReference type="OrthoDB" id="2507143at2759"/>
<comment type="caution">
    <text evidence="2">The sequence shown here is derived from an EMBL/GenBank/DDBJ whole genome shotgun (WGS) entry which is preliminary data.</text>
</comment>
<feature type="compositionally biased region" description="Low complexity" evidence="1">
    <location>
        <begin position="135"/>
        <end position="149"/>
    </location>
</feature>
<dbReference type="EMBL" id="LAVV01015532">
    <property type="protein sequence ID" value="KNZ43821.1"/>
    <property type="molecule type" value="Genomic_DNA"/>
</dbReference>
<evidence type="ECO:0000313" key="3">
    <source>
        <dbReference type="Proteomes" id="UP000037035"/>
    </source>
</evidence>